<keyword evidence="2" id="KW-0547">Nucleotide-binding</keyword>
<dbReference type="InterPro" id="IPR003593">
    <property type="entry name" value="AAA+_ATPase"/>
</dbReference>
<dbReference type="PANTHER" id="PTHR30258:SF1">
    <property type="entry name" value="PROTEIN TRANSPORT PROTEIN HOFB HOMOLOG"/>
    <property type="match status" value="1"/>
</dbReference>
<evidence type="ECO:0000259" key="5">
    <source>
        <dbReference type="PROSITE" id="PS00662"/>
    </source>
</evidence>
<evidence type="ECO:0000256" key="3">
    <source>
        <dbReference type="ARBA" id="ARBA00022840"/>
    </source>
</evidence>
<feature type="domain" description="Bacterial type II secretion system protein E" evidence="5">
    <location>
        <begin position="386"/>
        <end position="400"/>
    </location>
</feature>
<dbReference type="OrthoDB" id="244550at2"/>
<dbReference type="Pfam" id="PF05157">
    <property type="entry name" value="MshEN"/>
    <property type="match status" value="1"/>
</dbReference>
<dbReference type="FunFam" id="3.30.450.90:FF:000001">
    <property type="entry name" value="Type II secretion system ATPase GspE"/>
    <property type="match status" value="1"/>
</dbReference>
<keyword evidence="4" id="KW-0175">Coiled coil</keyword>
<evidence type="ECO:0000256" key="2">
    <source>
        <dbReference type="ARBA" id="ARBA00022741"/>
    </source>
</evidence>
<organism evidence="6 7">
    <name type="scientific">Thalassoglobus polymorphus</name>
    <dbReference type="NCBI Taxonomy" id="2527994"/>
    <lineage>
        <taxon>Bacteria</taxon>
        <taxon>Pseudomonadati</taxon>
        <taxon>Planctomycetota</taxon>
        <taxon>Planctomycetia</taxon>
        <taxon>Planctomycetales</taxon>
        <taxon>Planctomycetaceae</taxon>
        <taxon>Thalassoglobus</taxon>
    </lineage>
</organism>
<dbReference type="FunFam" id="3.40.50.300:FF:000398">
    <property type="entry name" value="Type IV pilus assembly ATPase PilB"/>
    <property type="match status" value="1"/>
</dbReference>
<dbReference type="SUPFAM" id="SSF160246">
    <property type="entry name" value="EspE N-terminal domain-like"/>
    <property type="match status" value="1"/>
</dbReference>
<dbReference type="SUPFAM" id="SSF52540">
    <property type="entry name" value="P-loop containing nucleoside triphosphate hydrolases"/>
    <property type="match status" value="1"/>
</dbReference>
<dbReference type="PROSITE" id="PS00662">
    <property type="entry name" value="T2SP_E"/>
    <property type="match status" value="1"/>
</dbReference>
<evidence type="ECO:0000313" key="7">
    <source>
        <dbReference type="Proteomes" id="UP000315724"/>
    </source>
</evidence>
<dbReference type="GO" id="GO:0016887">
    <property type="term" value="F:ATP hydrolysis activity"/>
    <property type="evidence" value="ECO:0007669"/>
    <property type="project" value="TreeGrafter"/>
</dbReference>
<dbReference type="RefSeq" id="WP_145200635.1">
    <property type="nucleotide sequence ID" value="NZ_CP036267.1"/>
</dbReference>
<evidence type="ECO:0000256" key="4">
    <source>
        <dbReference type="SAM" id="Coils"/>
    </source>
</evidence>
<dbReference type="GO" id="GO:0005524">
    <property type="term" value="F:ATP binding"/>
    <property type="evidence" value="ECO:0007669"/>
    <property type="project" value="UniProtKB-KW"/>
</dbReference>
<protein>
    <submittedName>
        <fullName evidence="6">Type II/IV secretion system protein</fullName>
    </submittedName>
</protein>
<sequence>MAQRKLGQILVDLGYLNEDQLWDVLEEQKQSSGEIIGQVAKRMGLVTEEQITEALAEQFGMPVINLAETTIPPKVLELVPETMASVYKIMPVSLIDNVLTVAMADPQNLAALDDLRNFLGYDVRGAVSSLAEVEESIERHYAASEDDMENLMDQLEDLEVGNKTLHTKVGAFDIGGEDEVTSSHPIRKLLNMVMLLAIKDQASDIHFEPFEDEFKIRVRADGVLYEMVPPPRHLASAIVSRVKVMANLDIAERRMPQDGRIELNVGGNPVDLRVSVLPTMFGEAVVMRVLDRTVVQLDLNKIGMDPHTLSRFREMIFRSNGIVLVTGPTGSGKTTTLYSALNELNDIETKLITTEDPIEYDIDGLIQVPINSDIDVTFAAALRAILRHDPDKILVGEIRDYETAEIAIQSALTGHLVFSTLHTNDAPSAVTRLRDMGVPAFLITATVEAVLGQRLVRRICTECRTEFEPSDDLLMELQLPIEQARKYNFYYGKGCQRCNNSGYKGRTGLYELLEVNDDIRDMVSSNASVDEMRNLARTHGMTTLREAGLKLIFDGVTTIDEVVRETVMEDIE</sequence>
<comment type="similarity">
    <text evidence="1">Belongs to the GSP E family.</text>
</comment>
<dbReference type="Gene3D" id="3.30.450.90">
    <property type="match status" value="1"/>
</dbReference>
<dbReference type="InterPro" id="IPR037257">
    <property type="entry name" value="T2SS_E_N_sf"/>
</dbReference>
<dbReference type="SMART" id="SM00382">
    <property type="entry name" value="AAA"/>
    <property type="match status" value="1"/>
</dbReference>
<accession>A0A517QQ67</accession>
<dbReference type="KEGG" id="tpol:Mal48_30340"/>
<dbReference type="CDD" id="cd01129">
    <property type="entry name" value="PulE-GspE-like"/>
    <property type="match status" value="1"/>
</dbReference>
<gene>
    <name evidence="6" type="ORF">Mal48_30340</name>
</gene>
<feature type="coiled-coil region" evidence="4">
    <location>
        <begin position="134"/>
        <end position="168"/>
    </location>
</feature>
<dbReference type="GO" id="GO:0005886">
    <property type="term" value="C:plasma membrane"/>
    <property type="evidence" value="ECO:0007669"/>
    <property type="project" value="TreeGrafter"/>
</dbReference>
<dbReference type="FunFam" id="3.30.300.160:FF:000002">
    <property type="entry name" value="Type II secretion system protein E"/>
    <property type="match status" value="1"/>
</dbReference>
<dbReference type="Gene3D" id="3.30.300.160">
    <property type="entry name" value="Type II secretion system, protein E, N-terminal domain"/>
    <property type="match status" value="1"/>
</dbReference>
<proteinExistence type="inferred from homology"/>
<keyword evidence="7" id="KW-1185">Reference proteome</keyword>
<dbReference type="PANTHER" id="PTHR30258">
    <property type="entry name" value="TYPE II SECRETION SYSTEM PROTEIN GSPE-RELATED"/>
    <property type="match status" value="1"/>
</dbReference>
<dbReference type="AlphaFoldDB" id="A0A517QQ67"/>
<reference evidence="6 7" key="1">
    <citation type="submission" date="2019-02" db="EMBL/GenBank/DDBJ databases">
        <title>Deep-cultivation of Planctomycetes and their phenomic and genomic characterization uncovers novel biology.</title>
        <authorList>
            <person name="Wiegand S."/>
            <person name="Jogler M."/>
            <person name="Boedeker C."/>
            <person name="Pinto D."/>
            <person name="Vollmers J."/>
            <person name="Rivas-Marin E."/>
            <person name="Kohn T."/>
            <person name="Peeters S.H."/>
            <person name="Heuer A."/>
            <person name="Rast P."/>
            <person name="Oberbeckmann S."/>
            <person name="Bunk B."/>
            <person name="Jeske O."/>
            <person name="Meyerdierks A."/>
            <person name="Storesund J.E."/>
            <person name="Kallscheuer N."/>
            <person name="Luecker S."/>
            <person name="Lage O.M."/>
            <person name="Pohl T."/>
            <person name="Merkel B.J."/>
            <person name="Hornburger P."/>
            <person name="Mueller R.-W."/>
            <person name="Bruemmer F."/>
            <person name="Labrenz M."/>
            <person name="Spormann A.M."/>
            <person name="Op den Camp H."/>
            <person name="Overmann J."/>
            <person name="Amann R."/>
            <person name="Jetten M.S.M."/>
            <person name="Mascher T."/>
            <person name="Medema M.H."/>
            <person name="Devos D.P."/>
            <person name="Kaster A.-K."/>
            <person name="Ovreas L."/>
            <person name="Rohde M."/>
            <person name="Galperin M.Y."/>
            <person name="Jogler C."/>
        </authorList>
    </citation>
    <scope>NUCLEOTIDE SEQUENCE [LARGE SCALE GENOMIC DNA]</scope>
    <source>
        <strain evidence="6 7">Mal48</strain>
    </source>
</reference>
<evidence type="ECO:0000313" key="6">
    <source>
        <dbReference type="EMBL" id="QDT33779.1"/>
    </source>
</evidence>
<dbReference type="InterPro" id="IPR007831">
    <property type="entry name" value="T2SS_GspE_N"/>
</dbReference>
<dbReference type="Gene3D" id="3.40.50.300">
    <property type="entry name" value="P-loop containing nucleotide triphosphate hydrolases"/>
    <property type="match status" value="1"/>
</dbReference>
<dbReference type="InterPro" id="IPR027417">
    <property type="entry name" value="P-loop_NTPase"/>
</dbReference>
<dbReference type="InterPro" id="IPR001482">
    <property type="entry name" value="T2SS/T4SS_dom"/>
</dbReference>
<dbReference type="EMBL" id="CP036267">
    <property type="protein sequence ID" value="QDT33779.1"/>
    <property type="molecule type" value="Genomic_DNA"/>
</dbReference>
<evidence type="ECO:0000256" key="1">
    <source>
        <dbReference type="ARBA" id="ARBA00006611"/>
    </source>
</evidence>
<dbReference type="Proteomes" id="UP000315724">
    <property type="component" value="Chromosome"/>
</dbReference>
<name>A0A517QQ67_9PLAN</name>
<keyword evidence="3" id="KW-0067">ATP-binding</keyword>
<dbReference type="Pfam" id="PF00437">
    <property type="entry name" value="T2SSE"/>
    <property type="match status" value="1"/>
</dbReference>